<organism evidence="8 9">
    <name type="scientific">Musa troglodytarum</name>
    <name type="common">fe'i banana</name>
    <dbReference type="NCBI Taxonomy" id="320322"/>
    <lineage>
        <taxon>Eukaryota</taxon>
        <taxon>Viridiplantae</taxon>
        <taxon>Streptophyta</taxon>
        <taxon>Embryophyta</taxon>
        <taxon>Tracheophyta</taxon>
        <taxon>Spermatophyta</taxon>
        <taxon>Magnoliopsida</taxon>
        <taxon>Liliopsida</taxon>
        <taxon>Zingiberales</taxon>
        <taxon>Musaceae</taxon>
        <taxon>Musa</taxon>
    </lineage>
</organism>
<dbReference type="Proteomes" id="UP001055439">
    <property type="component" value="Chromosome 4"/>
</dbReference>
<dbReference type="InterPro" id="IPR002902">
    <property type="entry name" value="GNK2"/>
</dbReference>
<evidence type="ECO:0000256" key="6">
    <source>
        <dbReference type="SAM" id="SignalP"/>
    </source>
</evidence>
<evidence type="ECO:0000313" key="8">
    <source>
        <dbReference type="EMBL" id="URD98415.1"/>
    </source>
</evidence>
<dbReference type="InterPro" id="IPR050581">
    <property type="entry name" value="CRR_secretory_protein"/>
</dbReference>
<dbReference type="FunFam" id="3.30.430.20:FF:000002">
    <property type="entry name" value="Cysteine-rich receptor-like protein kinase 10"/>
    <property type="match status" value="1"/>
</dbReference>
<keyword evidence="9" id="KW-1185">Reference proteome</keyword>
<dbReference type="CDD" id="cd23509">
    <property type="entry name" value="Gnk2-like"/>
    <property type="match status" value="2"/>
</dbReference>
<sequence length="250" mass="27054">MHLLPSSSSSSSSCLRLLSLALLLHVSFGVAAVDPLYAVCSTSRNYTANDAFGDNLRQLMFMLATKASPIGFALGSVGQGAARANGLALCRGDIKSTACTTCVRTAGARVRDLCPNNKDGIVWFDECMLRYSDVEFFGEIDFDHTFSMWNRKNVSDPAVFDGKVANLMNRLKQKAYISPLLFATGDMEIGESQELYGLVQCTKDLSGGDCKKCLEAVIGELPSCCDGKRGGRVVGGSCNIRYELYPFFDA</sequence>
<comment type="similarity">
    <text evidence="5">Belongs to the cysteine-rich repeat secretory protein family.</text>
</comment>
<dbReference type="PANTHER" id="PTHR32411:SF43">
    <property type="entry name" value="CYSTEINE-RICH REPEAT SECRETORY PROTEIN 38"/>
    <property type="match status" value="1"/>
</dbReference>
<protein>
    <recommendedName>
        <fullName evidence="7">Gnk2-homologous domain-containing protein</fullName>
    </recommendedName>
</protein>
<dbReference type="PROSITE" id="PS51473">
    <property type="entry name" value="GNK2"/>
    <property type="match status" value="2"/>
</dbReference>
<evidence type="ECO:0000256" key="3">
    <source>
        <dbReference type="ARBA" id="ARBA00022729"/>
    </source>
</evidence>
<feature type="chain" id="PRO_5038638087" description="Gnk2-homologous domain-containing protein" evidence="6">
    <location>
        <begin position="33"/>
        <end position="250"/>
    </location>
</feature>
<evidence type="ECO:0000256" key="5">
    <source>
        <dbReference type="ARBA" id="ARBA00038515"/>
    </source>
</evidence>
<dbReference type="Pfam" id="PF01657">
    <property type="entry name" value="Stress-antifung"/>
    <property type="match status" value="2"/>
</dbReference>
<dbReference type="Gene3D" id="3.30.430.20">
    <property type="entry name" value="Gnk2 domain, C-X8-C-X2-C motif"/>
    <property type="match status" value="2"/>
</dbReference>
<comment type="subcellular location">
    <subcellularLocation>
        <location evidence="1">Secreted</location>
    </subcellularLocation>
</comment>
<dbReference type="PANTHER" id="PTHR32411">
    <property type="entry name" value="CYSTEINE-RICH REPEAT SECRETORY PROTEIN 38-RELATED"/>
    <property type="match status" value="1"/>
</dbReference>
<evidence type="ECO:0000259" key="7">
    <source>
        <dbReference type="PROSITE" id="PS51473"/>
    </source>
</evidence>
<dbReference type="OrthoDB" id="696781at2759"/>
<evidence type="ECO:0000256" key="1">
    <source>
        <dbReference type="ARBA" id="ARBA00004613"/>
    </source>
</evidence>
<feature type="domain" description="Gnk2-homologous" evidence="7">
    <location>
        <begin position="34"/>
        <end position="136"/>
    </location>
</feature>
<reference evidence="8" key="1">
    <citation type="submission" date="2022-05" db="EMBL/GenBank/DDBJ databases">
        <title>The Musa troglodytarum L. genome provides insights into the mechanism of non-climacteric behaviour and enrichment of carotenoids.</title>
        <authorList>
            <person name="Wang J."/>
        </authorList>
    </citation>
    <scope>NUCLEOTIDE SEQUENCE</scope>
    <source>
        <tissue evidence="8">Leaf</tissue>
    </source>
</reference>
<feature type="domain" description="Gnk2-homologous" evidence="7">
    <location>
        <begin position="142"/>
        <end position="247"/>
    </location>
</feature>
<keyword evidence="3 6" id="KW-0732">Signal</keyword>
<accession>A0A9E7JYJ6</accession>
<evidence type="ECO:0000256" key="4">
    <source>
        <dbReference type="ARBA" id="ARBA00022737"/>
    </source>
</evidence>
<keyword evidence="2" id="KW-0964">Secreted</keyword>
<dbReference type="GO" id="GO:0005576">
    <property type="term" value="C:extracellular region"/>
    <property type="evidence" value="ECO:0007669"/>
    <property type="project" value="UniProtKB-SubCell"/>
</dbReference>
<keyword evidence="4" id="KW-0677">Repeat</keyword>
<dbReference type="InterPro" id="IPR038408">
    <property type="entry name" value="GNK2_sf"/>
</dbReference>
<evidence type="ECO:0000313" key="9">
    <source>
        <dbReference type="Proteomes" id="UP001055439"/>
    </source>
</evidence>
<proteinExistence type="inferred from homology"/>
<gene>
    <name evidence="8" type="ORF">MUK42_12173</name>
</gene>
<feature type="signal peptide" evidence="6">
    <location>
        <begin position="1"/>
        <end position="32"/>
    </location>
</feature>
<evidence type="ECO:0000256" key="2">
    <source>
        <dbReference type="ARBA" id="ARBA00022525"/>
    </source>
</evidence>
<name>A0A9E7JYJ6_9LILI</name>
<dbReference type="AlphaFoldDB" id="A0A9E7JYJ6"/>
<dbReference type="EMBL" id="CP097506">
    <property type="protein sequence ID" value="URD98415.1"/>
    <property type="molecule type" value="Genomic_DNA"/>
</dbReference>